<dbReference type="Proteomes" id="UP000053989">
    <property type="component" value="Unassembled WGS sequence"/>
</dbReference>
<dbReference type="InParanoid" id="A0A0C2ZAE0"/>
<sequence length="52" mass="5756">MQLTNLTEQCMEVSEDSDDCGYMGGVNHSWPDSEGKPVEADIATSWQPQQIP</sequence>
<gene>
    <name evidence="1" type="ORF">SCLCIDRAFT_1225498</name>
</gene>
<dbReference type="HOGENOM" id="CLU_3088652_0_0_1"/>
<evidence type="ECO:0000313" key="1">
    <source>
        <dbReference type="EMBL" id="KIM50062.1"/>
    </source>
</evidence>
<keyword evidence="2" id="KW-1185">Reference proteome</keyword>
<name>A0A0C2ZAE0_9AGAM</name>
<reference evidence="2" key="2">
    <citation type="submission" date="2015-01" db="EMBL/GenBank/DDBJ databases">
        <title>Evolutionary Origins and Diversification of the Mycorrhizal Mutualists.</title>
        <authorList>
            <consortium name="DOE Joint Genome Institute"/>
            <consortium name="Mycorrhizal Genomics Consortium"/>
            <person name="Kohler A."/>
            <person name="Kuo A."/>
            <person name="Nagy L.G."/>
            <person name="Floudas D."/>
            <person name="Copeland A."/>
            <person name="Barry K.W."/>
            <person name="Cichocki N."/>
            <person name="Veneault-Fourrey C."/>
            <person name="LaButti K."/>
            <person name="Lindquist E.A."/>
            <person name="Lipzen A."/>
            <person name="Lundell T."/>
            <person name="Morin E."/>
            <person name="Murat C."/>
            <person name="Riley R."/>
            <person name="Ohm R."/>
            <person name="Sun H."/>
            <person name="Tunlid A."/>
            <person name="Henrissat B."/>
            <person name="Grigoriev I.V."/>
            <person name="Hibbett D.S."/>
            <person name="Martin F."/>
        </authorList>
    </citation>
    <scope>NUCLEOTIDE SEQUENCE [LARGE SCALE GENOMIC DNA]</scope>
    <source>
        <strain evidence="2">Foug A</strain>
    </source>
</reference>
<proteinExistence type="predicted"/>
<dbReference type="EMBL" id="KN822766">
    <property type="protein sequence ID" value="KIM50062.1"/>
    <property type="molecule type" value="Genomic_DNA"/>
</dbReference>
<organism evidence="1 2">
    <name type="scientific">Scleroderma citrinum Foug A</name>
    <dbReference type="NCBI Taxonomy" id="1036808"/>
    <lineage>
        <taxon>Eukaryota</taxon>
        <taxon>Fungi</taxon>
        <taxon>Dikarya</taxon>
        <taxon>Basidiomycota</taxon>
        <taxon>Agaricomycotina</taxon>
        <taxon>Agaricomycetes</taxon>
        <taxon>Agaricomycetidae</taxon>
        <taxon>Boletales</taxon>
        <taxon>Sclerodermatineae</taxon>
        <taxon>Sclerodermataceae</taxon>
        <taxon>Scleroderma</taxon>
    </lineage>
</organism>
<dbReference type="AlphaFoldDB" id="A0A0C2ZAE0"/>
<evidence type="ECO:0000313" key="2">
    <source>
        <dbReference type="Proteomes" id="UP000053989"/>
    </source>
</evidence>
<accession>A0A0C2ZAE0</accession>
<protein>
    <submittedName>
        <fullName evidence="1">Uncharacterized protein</fullName>
    </submittedName>
</protein>
<reference evidence="1 2" key="1">
    <citation type="submission" date="2014-04" db="EMBL/GenBank/DDBJ databases">
        <authorList>
            <consortium name="DOE Joint Genome Institute"/>
            <person name="Kuo A."/>
            <person name="Kohler A."/>
            <person name="Nagy L.G."/>
            <person name="Floudas D."/>
            <person name="Copeland A."/>
            <person name="Barry K.W."/>
            <person name="Cichocki N."/>
            <person name="Veneault-Fourrey C."/>
            <person name="LaButti K."/>
            <person name="Lindquist E.A."/>
            <person name="Lipzen A."/>
            <person name="Lundell T."/>
            <person name="Morin E."/>
            <person name="Murat C."/>
            <person name="Sun H."/>
            <person name="Tunlid A."/>
            <person name="Henrissat B."/>
            <person name="Grigoriev I.V."/>
            <person name="Hibbett D.S."/>
            <person name="Martin F."/>
            <person name="Nordberg H.P."/>
            <person name="Cantor M.N."/>
            <person name="Hua S.X."/>
        </authorList>
    </citation>
    <scope>NUCLEOTIDE SEQUENCE [LARGE SCALE GENOMIC DNA]</scope>
    <source>
        <strain evidence="1 2">Foug A</strain>
    </source>
</reference>